<reference evidence="4 5" key="1">
    <citation type="journal article" date="2021" name="Elife">
        <title>Chloroplast acquisition without the gene transfer in kleptoplastic sea slugs, Plakobranchus ocellatus.</title>
        <authorList>
            <person name="Maeda T."/>
            <person name="Takahashi S."/>
            <person name="Yoshida T."/>
            <person name="Shimamura S."/>
            <person name="Takaki Y."/>
            <person name="Nagai Y."/>
            <person name="Toyoda A."/>
            <person name="Suzuki Y."/>
            <person name="Arimoto A."/>
            <person name="Ishii H."/>
            <person name="Satoh N."/>
            <person name="Nishiyama T."/>
            <person name="Hasebe M."/>
            <person name="Maruyama T."/>
            <person name="Minagawa J."/>
            <person name="Obokata J."/>
            <person name="Shigenobu S."/>
        </authorList>
    </citation>
    <scope>NUCLEOTIDE SEQUENCE [LARGE SCALE GENOMIC DNA]</scope>
</reference>
<dbReference type="InterPro" id="IPR016186">
    <property type="entry name" value="C-type_lectin-like/link_sf"/>
</dbReference>
<sequence length="378" mass="41117">MSERAACFQNYLLMAMIVLIVTFVTSGKGATPAINLDVSHTNDPTTPSGLLVVNCSVDANLTDMVTVASLTVFGSKPYGNQGEFDELALVDMWSQSPKLTSDLEDADVVISGKTGPENDSHSYLAMSWNSPTPGYRQYYKCVANGLDHQRQGVSIATTVKIEILNGGCCEKMDSIDSQLREVTEKVGNTCTAKTAAALTGQVKNLHSKIEALDSKIEGEIEALASKLETFQQNQNLHFKMMAIDKGSFDVSDISKGRVYLASKAQAAFNIGAANQACKSSGGHLVEFDDDEEYQFVYDFATRTGGANTFWTGANDIEREGHFVYFNSKKPVPTLTAWSSGQPDNADGSEDCIEIRLTFGLNDWICSQTGKFVCEVELY</sequence>
<evidence type="ECO:0000259" key="3">
    <source>
        <dbReference type="PROSITE" id="PS50041"/>
    </source>
</evidence>
<accession>A0AAV4CH72</accession>
<feature type="signal peptide" evidence="2">
    <location>
        <begin position="1"/>
        <end position="29"/>
    </location>
</feature>
<dbReference type="GO" id="GO:0030246">
    <property type="term" value="F:carbohydrate binding"/>
    <property type="evidence" value="ECO:0007669"/>
    <property type="project" value="UniProtKB-KW"/>
</dbReference>
<dbReference type="GO" id="GO:0005615">
    <property type="term" value="C:extracellular space"/>
    <property type="evidence" value="ECO:0007669"/>
    <property type="project" value="TreeGrafter"/>
</dbReference>
<protein>
    <submittedName>
        <fullName evidence="4">Collectin-11</fullName>
    </submittedName>
</protein>
<dbReference type="Proteomes" id="UP000735302">
    <property type="component" value="Unassembled WGS sequence"/>
</dbReference>
<proteinExistence type="predicted"/>
<evidence type="ECO:0000256" key="1">
    <source>
        <dbReference type="ARBA" id="ARBA00022734"/>
    </source>
</evidence>
<keyword evidence="1" id="KW-0430">Lectin</keyword>
<dbReference type="PROSITE" id="PS50041">
    <property type="entry name" value="C_TYPE_LECTIN_2"/>
    <property type="match status" value="1"/>
</dbReference>
<feature type="chain" id="PRO_5043752631" evidence="2">
    <location>
        <begin position="30"/>
        <end position="378"/>
    </location>
</feature>
<dbReference type="InterPro" id="IPR001304">
    <property type="entry name" value="C-type_lectin-like"/>
</dbReference>
<dbReference type="EMBL" id="BLXT01006392">
    <property type="protein sequence ID" value="GFO31298.1"/>
    <property type="molecule type" value="Genomic_DNA"/>
</dbReference>
<dbReference type="PANTHER" id="PTHR22799:SF2">
    <property type="entry name" value="C-TYPE LECTIN DOMAIN FAMILY 3 MEMBER A"/>
    <property type="match status" value="1"/>
</dbReference>
<evidence type="ECO:0000313" key="4">
    <source>
        <dbReference type="EMBL" id="GFO31298.1"/>
    </source>
</evidence>
<evidence type="ECO:0000256" key="2">
    <source>
        <dbReference type="SAM" id="SignalP"/>
    </source>
</evidence>
<dbReference type="Gene3D" id="3.10.100.10">
    <property type="entry name" value="Mannose-Binding Protein A, subunit A"/>
    <property type="match status" value="1"/>
</dbReference>
<dbReference type="InterPro" id="IPR016187">
    <property type="entry name" value="CTDL_fold"/>
</dbReference>
<keyword evidence="2" id="KW-0732">Signal</keyword>
<dbReference type="PANTHER" id="PTHR22799">
    <property type="entry name" value="TETRANECTIN-RELATED"/>
    <property type="match status" value="1"/>
</dbReference>
<dbReference type="CDD" id="cd00037">
    <property type="entry name" value="CLECT"/>
    <property type="match status" value="1"/>
</dbReference>
<organism evidence="4 5">
    <name type="scientific">Plakobranchus ocellatus</name>
    <dbReference type="NCBI Taxonomy" id="259542"/>
    <lineage>
        <taxon>Eukaryota</taxon>
        <taxon>Metazoa</taxon>
        <taxon>Spiralia</taxon>
        <taxon>Lophotrochozoa</taxon>
        <taxon>Mollusca</taxon>
        <taxon>Gastropoda</taxon>
        <taxon>Heterobranchia</taxon>
        <taxon>Euthyneura</taxon>
        <taxon>Panpulmonata</taxon>
        <taxon>Sacoglossa</taxon>
        <taxon>Placobranchoidea</taxon>
        <taxon>Plakobranchidae</taxon>
        <taxon>Plakobranchus</taxon>
    </lineage>
</organism>
<gene>
    <name evidence="4" type="ORF">PoB_005780300</name>
</gene>
<feature type="domain" description="C-type lectin" evidence="3">
    <location>
        <begin position="254"/>
        <end position="374"/>
    </location>
</feature>
<dbReference type="InterPro" id="IPR051663">
    <property type="entry name" value="CLec_Tetranectin-domain"/>
</dbReference>
<dbReference type="SUPFAM" id="SSF56436">
    <property type="entry name" value="C-type lectin-like"/>
    <property type="match status" value="1"/>
</dbReference>
<comment type="caution">
    <text evidence="4">The sequence shown here is derived from an EMBL/GenBank/DDBJ whole genome shotgun (WGS) entry which is preliminary data.</text>
</comment>
<name>A0AAV4CH72_9GAST</name>
<dbReference type="Pfam" id="PF00059">
    <property type="entry name" value="Lectin_C"/>
    <property type="match status" value="1"/>
</dbReference>
<evidence type="ECO:0000313" key="5">
    <source>
        <dbReference type="Proteomes" id="UP000735302"/>
    </source>
</evidence>
<dbReference type="SMART" id="SM00034">
    <property type="entry name" value="CLECT"/>
    <property type="match status" value="1"/>
</dbReference>
<keyword evidence="5" id="KW-1185">Reference proteome</keyword>
<dbReference type="AlphaFoldDB" id="A0AAV4CH72"/>